<keyword evidence="1" id="KW-1133">Transmembrane helix</keyword>
<accession>A0ABM8IRD5</accession>
<name>A0ABM8IRD5_9FIRM</name>
<evidence type="ECO:0000313" key="2">
    <source>
        <dbReference type="EMBL" id="BEH91996.1"/>
    </source>
</evidence>
<protein>
    <submittedName>
        <fullName evidence="2">Uncharacterized protein</fullName>
    </submittedName>
</protein>
<dbReference type="Proteomes" id="UP001432099">
    <property type="component" value="Chromosome"/>
</dbReference>
<reference evidence="2" key="1">
    <citation type="journal article" date="2024" name="Int. J. Syst. Evol. Microbiol.">
        <title>Turicibacter faecis sp. nov., isolated from faeces of heart failure mouse model.</title>
        <authorList>
            <person name="Imamura Y."/>
            <person name="Motooka D."/>
            <person name="Nakajima Y."/>
            <person name="Ito S."/>
            <person name="Kitakaze M."/>
            <person name="Iida T."/>
            <person name="Nakamura S."/>
        </authorList>
    </citation>
    <scope>NUCLEOTIDE SEQUENCE</scope>
    <source>
        <strain evidence="2">TC023</strain>
    </source>
</reference>
<dbReference type="EMBL" id="AP028127">
    <property type="protein sequence ID" value="BEH91996.1"/>
    <property type="molecule type" value="Genomic_DNA"/>
</dbReference>
<organism evidence="2 3">
    <name type="scientific">Turicibacter faecis</name>
    <dbReference type="NCBI Taxonomy" id="2963365"/>
    <lineage>
        <taxon>Bacteria</taxon>
        <taxon>Bacillati</taxon>
        <taxon>Bacillota</taxon>
        <taxon>Erysipelotrichia</taxon>
        <taxon>Erysipelotrichales</taxon>
        <taxon>Turicibacteraceae</taxon>
        <taxon>Turicibacter</taxon>
    </lineage>
</organism>
<evidence type="ECO:0000313" key="3">
    <source>
        <dbReference type="Proteomes" id="UP001432099"/>
    </source>
</evidence>
<keyword evidence="1" id="KW-0472">Membrane</keyword>
<sequence>MKTFLAIALIISSLSYVLIYFKKKKTNTHREISYKIIFLITFLMISIPMLML</sequence>
<feature type="transmembrane region" description="Helical" evidence="1">
    <location>
        <begin position="33"/>
        <end position="51"/>
    </location>
</feature>
<gene>
    <name evidence="2" type="ORF">T23_20980</name>
</gene>
<keyword evidence="3" id="KW-1185">Reference proteome</keyword>
<keyword evidence="1" id="KW-0812">Transmembrane</keyword>
<proteinExistence type="predicted"/>
<evidence type="ECO:0000256" key="1">
    <source>
        <dbReference type="SAM" id="Phobius"/>
    </source>
</evidence>
<feature type="transmembrane region" description="Helical" evidence="1">
    <location>
        <begin position="6"/>
        <end position="21"/>
    </location>
</feature>